<feature type="binding site" evidence="9">
    <location>
        <position position="99"/>
    </location>
    <ligand>
        <name>Ni(2+)</name>
        <dbReference type="ChEBI" id="CHEBI:49786"/>
    </ligand>
</feature>
<comment type="catalytic activity">
    <reaction evidence="9">
        <text>1,2-dihydroxy-5-(methylsulfanyl)pent-1-en-3-one + O2 = 3-(methylsulfanyl)propanoate + CO + formate + 2 H(+)</text>
        <dbReference type="Rhea" id="RHEA:14161"/>
        <dbReference type="ChEBI" id="CHEBI:15378"/>
        <dbReference type="ChEBI" id="CHEBI:15379"/>
        <dbReference type="ChEBI" id="CHEBI:15740"/>
        <dbReference type="ChEBI" id="CHEBI:17245"/>
        <dbReference type="ChEBI" id="CHEBI:49016"/>
        <dbReference type="ChEBI" id="CHEBI:49252"/>
        <dbReference type="EC" id="1.13.11.53"/>
    </reaction>
</comment>
<name>A0ABU8FKF6_9BACI</name>
<feature type="binding site" evidence="9">
    <location>
        <position position="144"/>
    </location>
    <ligand>
        <name>Ni(2+)</name>
        <dbReference type="ChEBI" id="CHEBI:49786"/>
    </ligand>
</feature>
<evidence type="ECO:0000313" key="10">
    <source>
        <dbReference type="EMBL" id="MEI4803169.1"/>
    </source>
</evidence>
<comment type="cofactor">
    <cofactor evidence="9">
        <name>Fe(2+)</name>
        <dbReference type="ChEBI" id="CHEBI:29033"/>
    </cofactor>
    <text evidence="9">Binds 1 Fe(2+) cation per monomer.</text>
</comment>
<dbReference type="EC" id="1.13.11.54" evidence="9"/>
<dbReference type="InterPro" id="IPR014710">
    <property type="entry name" value="RmlC-like_jellyroll"/>
</dbReference>
<keyword evidence="6 9" id="KW-0560">Oxidoreductase</keyword>
<keyword evidence="2 9" id="KW-0533">Nickel</keyword>
<comment type="pathway">
    <text evidence="9">Amino-acid biosynthesis; L-methionine biosynthesis via salvage pathway; L-methionine from S-methyl-5-thio-alpha-D-ribose 1-phosphate: step 5/6.</text>
</comment>
<feature type="site" description="May play a role in metal incorporation in vivo" evidence="9">
    <location>
        <position position="98"/>
    </location>
</feature>
<feature type="binding site" evidence="9">
    <location>
        <position position="101"/>
    </location>
    <ligand>
        <name>Fe(2+)</name>
        <dbReference type="ChEBI" id="CHEBI:29033"/>
    </ligand>
</feature>
<feature type="site" description="May play a role in transmitting local conformational changes" evidence="9">
    <location>
        <position position="104"/>
    </location>
</feature>
<feature type="binding site" evidence="9">
    <location>
        <position position="101"/>
    </location>
    <ligand>
        <name>Ni(2+)</name>
        <dbReference type="ChEBI" id="CHEBI:49786"/>
    </ligand>
</feature>
<proteinExistence type="inferred from homology"/>
<dbReference type="CDD" id="cd02232">
    <property type="entry name" value="cupin_ARD"/>
    <property type="match status" value="1"/>
</dbReference>
<keyword evidence="4 9" id="KW-0479">Metal-binding</keyword>
<keyword evidence="11" id="KW-1185">Reference proteome</keyword>
<feature type="site" description="Important to generate the dianion" evidence="9">
    <location>
        <position position="107"/>
    </location>
</feature>
<dbReference type="Proteomes" id="UP001372526">
    <property type="component" value="Unassembled WGS sequence"/>
</dbReference>
<dbReference type="Gene3D" id="2.60.120.10">
    <property type="entry name" value="Jelly Rolls"/>
    <property type="match status" value="1"/>
</dbReference>
<accession>A0ABU8FKF6</accession>
<dbReference type="HAMAP" id="MF_01682">
    <property type="entry name" value="Salvage_MtnD"/>
    <property type="match status" value="1"/>
</dbReference>
<evidence type="ECO:0000256" key="7">
    <source>
        <dbReference type="ARBA" id="ARBA00023004"/>
    </source>
</evidence>
<evidence type="ECO:0000256" key="6">
    <source>
        <dbReference type="ARBA" id="ARBA00023002"/>
    </source>
</evidence>
<evidence type="ECO:0000256" key="2">
    <source>
        <dbReference type="ARBA" id="ARBA00022596"/>
    </source>
</evidence>
<evidence type="ECO:0000256" key="4">
    <source>
        <dbReference type="ARBA" id="ARBA00022723"/>
    </source>
</evidence>
<feature type="binding site" evidence="9">
    <location>
        <position position="105"/>
    </location>
    <ligand>
        <name>Fe(2+)</name>
        <dbReference type="ChEBI" id="CHEBI:29033"/>
    </ligand>
</feature>
<evidence type="ECO:0000256" key="8">
    <source>
        <dbReference type="ARBA" id="ARBA00023167"/>
    </source>
</evidence>
<dbReference type="InterPro" id="IPR004313">
    <property type="entry name" value="ARD"/>
</dbReference>
<sequence length="189" mass="21982">MAQIRIHEINTRIEKEIDVQQFLQNEDVLYEKWNITKLPVYLQENYVLTDENKNEILEVFALEITDISKRRGYQANDVISLSSATPNLDELLVNFKQEHHHTDDEVRFIVSGHGIFTIQGKNGRFFDVELKPGDLISVPKNTRHYFSLQNDRQVVAIRIFVTTEGWVPIYPALTGSKTPTSRLGEKQRR</sequence>
<dbReference type="EC" id="1.13.11.53" evidence="9"/>
<keyword evidence="7 9" id="KW-0408">Iron</keyword>
<comment type="cofactor">
    <cofactor evidence="9">
        <name>Ni(2+)</name>
        <dbReference type="ChEBI" id="CHEBI:49786"/>
    </cofactor>
    <text evidence="9">Binds 1 nickel ion per monomer.</text>
</comment>
<comment type="function">
    <text evidence="9">Catalyzes 2 different reactions between oxygene and the acireductone 1,2-dihydroxy-3-keto-5-methylthiopentene (DHK-MTPene) depending upon the metal bound in the active site. Fe-containing acireductone dioxygenase (Fe-ARD) produces formate and 2-keto-4-methylthiobutyrate (KMTB), the alpha-ketoacid precursor of methionine in the methionine recycle pathway. Ni-containing acireductone dioxygenase (Ni-ARD) produces methylthiopropionate, carbon monoxide and formate, and does not lie on the methionine recycle pathway.</text>
</comment>
<feature type="binding site" evidence="9">
    <location>
        <position position="99"/>
    </location>
    <ligand>
        <name>Fe(2+)</name>
        <dbReference type="ChEBI" id="CHEBI:29033"/>
    </ligand>
</feature>
<dbReference type="InterPro" id="IPR011051">
    <property type="entry name" value="RmlC_Cupin_sf"/>
</dbReference>
<protein>
    <recommendedName>
        <fullName evidence="9">Acireductone dioxygenase</fullName>
    </recommendedName>
    <alternativeName>
        <fullName evidence="9">1,2-dihydroxy-3-keto-5-methylthiopentene dioxygenase</fullName>
        <shortName evidence="9">DHK-MTPene dioxygenase</shortName>
    </alternativeName>
    <alternativeName>
        <fullName evidence="9">Acireductone dioxygenase (Fe(2+)-requiring)</fullName>
        <shortName evidence="9">ARD'</shortName>
        <shortName evidence="9">Fe-ARD</shortName>
        <ecNumber evidence="9">1.13.11.54</ecNumber>
    </alternativeName>
    <alternativeName>
        <fullName evidence="9">Acireductone dioxygenase (Ni(2+)-requiring)</fullName>
        <shortName evidence="9">ARD</shortName>
        <shortName evidence="9">Ni-ARD</shortName>
        <ecNumber evidence="9">1.13.11.53</ecNumber>
    </alternativeName>
</protein>
<dbReference type="PANTHER" id="PTHR23418">
    <property type="entry name" value="ACIREDUCTONE DIOXYGENASE"/>
    <property type="match status" value="1"/>
</dbReference>
<evidence type="ECO:0000256" key="3">
    <source>
        <dbReference type="ARBA" id="ARBA00022605"/>
    </source>
</evidence>
<organism evidence="10 11">
    <name type="scientific">Bacillus bruguierae</name>
    <dbReference type="NCBI Taxonomy" id="3127667"/>
    <lineage>
        <taxon>Bacteria</taxon>
        <taxon>Bacillati</taxon>
        <taxon>Bacillota</taxon>
        <taxon>Bacilli</taxon>
        <taxon>Bacillales</taxon>
        <taxon>Bacillaceae</taxon>
        <taxon>Bacillus</taxon>
    </lineage>
</organism>
<dbReference type="RefSeq" id="WP_336473554.1">
    <property type="nucleotide sequence ID" value="NZ_JBAWSX010000011.1"/>
</dbReference>
<dbReference type="InterPro" id="IPR023956">
    <property type="entry name" value="ARD_bac"/>
</dbReference>
<dbReference type="Pfam" id="PF03079">
    <property type="entry name" value="ARD"/>
    <property type="match status" value="1"/>
</dbReference>
<comment type="caution">
    <text evidence="10">The sequence shown here is derived from an EMBL/GenBank/DDBJ whole genome shotgun (WGS) entry which is preliminary data.</text>
</comment>
<comment type="similarity">
    <text evidence="9">Belongs to the acireductone dioxygenase (ARD) family.</text>
</comment>
<reference evidence="10 11" key="1">
    <citation type="submission" date="2024-01" db="EMBL/GenBank/DDBJ databases">
        <title>Seven novel Bacillus-like species.</title>
        <authorList>
            <person name="Liu G."/>
        </authorList>
    </citation>
    <scope>NUCLEOTIDE SEQUENCE [LARGE SCALE GENOMIC DNA]</scope>
    <source>
        <strain evidence="10 11">FJAT-51639</strain>
    </source>
</reference>
<comment type="catalytic activity">
    <reaction evidence="1 9">
        <text>1,2-dihydroxy-5-(methylsulfanyl)pent-1-en-3-one + O2 = 4-methylsulfanyl-2-oxobutanoate + formate + 2 H(+)</text>
        <dbReference type="Rhea" id="RHEA:24504"/>
        <dbReference type="ChEBI" id="CHEBI:15378"/>
        <dbReference type="ChEBI" id="CHEBI:15379"/>
        <dbReference type="ChEBI" id="CHEBI:15740"/>
        <dbReference type="ChEBI" id="CHEBI:16723"/>
        <dbReference type="ChEBI" id="CHEBI:49252"/>
        <dbReference type="EC" id="1.13.11.54"/>
    </reaction>
</comment>
<comment type="subunit">
    <text evidence="9">Monomer.</text>
</comment>
<evidence type="ECO:0000256" key="1">
    <source>
        <dbReference type="ARBA" id="ARBA00000428"/>
    </source>
</evidence>
<keyword evidence="5 9" id="KW-0223">Dioxygenase</keyword>
<keyword evidence="8 9" id="KW-0486">Methionine biosynthesis</keyword>
<evidence type="ECO:0000313" key="11">
    <source>
        <dbReference type="Proteomes" id="UP001372526"/>
    </source>
</evidence>
<dbReference type="SUPFAM" id="SSF51182">
    <property type="entry name" value="RmlC-like cupins"/>
    <property type="match status" value="1"/>
</dbReference>
<evidence type="ECO:0000256" key="9">
    <source>
        <dbReference type="HAMAP-Rule" id="MF_01682"/>
    </source>
</evidence>
<dbReference type="PANTHER" id="PTHR23418:SF0">
    <property type="entry name" value="ACIREDUCTONE DIOXYGENASE"/>
    <property type="match status" value="1"/>
</dbReference>
<evidence type="ECO:0000256" key="5">
    <source>
        <dbReference type="ARBA" id="ARBA00022964"/>
    </source>
</evidence>
<gene>
    <name evidence="9" type="primary">mtnD</name>
    <name evidence="10" type="ORF">WAZ07_17980</name>
</gene>
<keyword evidence="3 9" id="KW-0028">Amino-acid biosynthesis</keyword>
<feature type="binding site" evidence="9">
    <location>
        <position position="144"/>
    </location>
    <ligand>
        <name>Fe(2+)</name>
        <dbReference type="ChEBI" id="CHEBI:29033"/>
    </ligand>
</feature>
<feature type="binding site" evidence="9">
    <location>
        <position position="105"/>
    </location>
    <ligand>
        <name>Ni(2+)</name>
        <dbReference type="ChEBI" id="CHEBI:49786"/>
    </ligand>
</feature>
<dbReference type="EMBL" id="JBAWSX010000011">
    <property type="protein sequence ID" value="MEI4803169.1"/>
    <property type="molecule type" value="Genomic_DNA"/>
</dbReference>